<sequence>SASAASISQDTACAYIASQSSGSQIKFVDINQIDEDDMEEMDIKWNMALLSMRADKAPKSQDRGRRDNYRQGSKVEEQAPKALMAIDRVGWDWSYMANDEEDHALVADEVAPIEFALMANTSAESKVFDNSLCSKGCKKNNDSLNSKITDLTDKLFDAKNMIY</sequence>
<reference evidence="2" key="1">
    <citation type="journal article" date="2019" name="Sci. Rep.">
        <title>Draft genome of Tanacetum cinerariifolium, the natural source of mosquito coil.</title>
        <authorList>
            <person name="Yamashiro T."/>
            <person name="Shiraishi A."/>
            <person name="Satake H."/>
            <person name="Nakayama K."/>
        </authorList>
    </citation>
    <scope>NUCLEOTIDE SEQUENCE</scope>
</reference>
<gene>
    <name evidence="2" type="ORF">Tci_888001</name>
</gene>
<dbReference type="EMBL" id="BKCJ011290605">
    <property type="protein sequence ID" value="GFD16032.1"/>
    <property type="molecule type" value="Genomic_DNA"/>
</dbReference>
<name>A0A699TYJ4_TANCI</name>
<evidence type="ECO:0000313" key="2">
    <source>
        <dbReference type="EMBL" id="GFD16032.1"/>
    </source>
</evidence>
<comment type="caution">
    <text evidence="2">The sequence shown here is derived from an EMBL/GenBank/DDBJ whole genome shotgun (WGS) entry which is preliminary data.</text>
</comment>
<feature type="non-terminal residue" evidence="2">
    <location>
        <position position="1"/>
    </location>
</feature>
<feature type="region of interest" description="Disordered" evidence="1">
    <location>
        <begin position="54"/>
        <end position="77"/>
    </location>
</feature>
<feature type="non-terminal residue" evidence="2">
    <location>
        <position position="163"/>
    </location>
</feature>
<accession>A0A699TYJ4</accession>
<evidence type="ECO:0000256" key="1">
    <source>
        <dbReference type="SAM" id="MobiDB-lite"/>
    </source>
</evidence>
<dbReference type="AlphaFoldDB" id="A0A699TYJ4"/>
<organism evidence="2">
    <name type="scientific">Tanacetum cinerariifolium</name>
    <name type="common">Dalmatian daisy</name>
    <name type="synonym">Chrysanthemum cinerariifolium</name>
    <dbReference type="NCBI Taxonomy" id="118510"/>
    <lineage>
        <taxon>Eukaryota</taxon>
        <taxon>Viridiplantae</taxon>
        <taxon>Streptophyta</taxon>
        <taxon>Embryophyta</taxon>
        <taxon>Tracheophyta</taxon>
        <taxon>Spermatophyta</taxon>
        <taxon>Magnoliopsida</taxon>
        <taxon>eudicotyledons</taxon>
        <taxon>Gunneridae</taxon>
        <taxon>Pentapetalae</taxon>
        <taxon>asterids</taxon>
        <taxon>campanulids</taxon>
        <taxon>Asterales</taxon>
        <taxon>Asteraceae</taxon>
        <taxon>Asteroideae</taxon>
        <taxon>Anthemideae</taxon>
        <taxon>Anthemidinae</taxon>
        <taxon>Tanacetum</taxon>
    </lineage>
</organism>
<protein>
    <submittedName>
        <fullName evidence="2">Uncharacterized protein</fullName>
    </submittedName>
</protein>
<proteinExistence type="predicted"/>